<feature type="chain" id="PRO_5047275766" evidence="4">
    <location>
        <begin position="26"/>
        <end position="192"/>
    </location>
</feature>
<evidence type="ECO:0000313" key="5">
    <source>
        <dbReference type="Proteomes" id="UP000694915"/>
    </source>
</evidence>
<dbReference type="InterPro" id="IPR050918">
    <property type="entry name" value="CNF-like_PLA2_Inhibitor"/>
</dbReference>
<keyword evidence="5" id="KW-1185">Reference proteome</keyword>
<organism evidence="5 6">
    <name type="scientific">Microtus ochrogaster</name>
    <name type="common">Prairie vole</name>
    <dbReference type="NCBI Taxonomy" id="79684"/>
    <lineage>
        <taxon>Eukaryota</taxon>
        <taxon>Metazoa</taxon>
        <taxon>Chordata</taxon>
        <taxon>Craniata</taxon>
        <taxon>Vertebrata</taxon>
        <taxon>Euteleostomi</taxon>
        <taxon>Mammalia</taxon>
        <taxon>Eutheria</taxon>
        <taxon>Euarchontoglires</taxon>
        <taxon>Glires</taxon>
        <taxon>Rodentia</taxon>
        <taxon>Myomorpha</taxon>
        <taxon>Muroidea</taxon>
        <taxon>Cricetidae</taxon>
        <taxon>Arvicolinae</taxon>
        <taxon>Microtus</taxon>
    </lineage>
</organism>
<dbReference type="RefSeq" id="XP_013202515.1">
    <property type="nucleotide sequence ID" value="XM_013347061.1"/>
</dbReference>
<reference evidence="6" key="1">
    <citation type="submission" date="2025-08" db="UniProtKB">
        <authorList>
            <consortium name="RefSeq"/>
        </authorList>
    </citation>
    <scope>IDENTIFICATION</scope>
</reference>
<evidence type="ECO:0000256" key="2">
    <source>
        <dbReference type="ARBA" id="ARBA00022525"/>
    </source>
</evidence>
<dbReference type="Proteomes" id="UP000694915">
    <property type="component" value="Chromosome 7"/>
</dbReference>
<evidence type="ECO:0000313" key="6">
    <source>
        <dbReference type="RefSeq" id="XP_013202515.1"/>
    </source>
</evidence>
<dbReference type="InterPro" id="IPR045860">
    <property type="entry name" value="Snake_toxin-like_sf"/>
</dbReference>
<evidence type="ECO:0000256" key="3">
    <source>
        <dbReference type="ARBA" id="ARBA00022729"/>
    </source>
</evidence>
<evidence type="ECO:0000256" key="4">
    <source>
        <dbReference type="SAM" id="SignalP"/>
    </source>
</evidence>
<protein>
    <submittedName>
        <fullName evidence="6">Protein RoBo-1-like</fullName>
    </submittedName>
</protein>
<keyword evidence="2" id="KW-0964">Secreted</keyword>
<name>A0ABM1AIJ0_MICOH</name>
<dbReference type="Gene3D" id="2.10.60.10">
    <property type="entry name" value="CD59"/>
    <property type="match status" value="1"/>
</dbReference>
<dbReference type="GeneID" id="106143828"/>
<dbReference type="SUPFAM" id="SSF57302">
    <property type="entry name" value="Snake toxin-like"/>
    <property type="match status" value="1"/>
</dbReference>
<gene>
    <name evidence="6" type="primary">LOC106143828</name>
</gene>
<accession>A0ABM1AIJ0</accession>
<evidence type="ECO:0000256" key="1">
    <source>
        <dbReference type="ARBA" id="ARBA00004613"/>
    </source>
</evidence>
<comment type="subcellular location">
    <subcellularLocation>
        <location evidence="1">Secreted</location>
    </subcellularLocation>
</comment>
<dbReference type="PANTHER" id="PTHR20914">
    <property type="entry name" value="LY6/PLAUR DOMAIN-CONTAINING PROTEIN 8"/>
    <property type="match status" value="1"/>
</dbReference>
<keyword evidence="3 4" id="KW-0732">Signal</keyword>
<dbReference type="PANTHER" id="PTHR20914:SF16">
    <property type="entry name" value="RIKEN CDNA 1810065E05 GENE"/>
    <property type="match status" value="1"/>
</dbReference>
<proteinExistence type="predicted"/>
<sequence>MAWSSSPKSLLTVFVFTSLAVSSEASATNQTFKQKGCSKDPCSELEFSATLGDQRRFSFVNRCCTSDNCNKDNITLPQASEEANGIQCLAYYEEPGTQGILSFLNCTGNETKCVAVIGTAAGSSHPFAFVIAGMGCVTESACNRSITVLNSTNILTFCSRSSMSLKVSGRRRVPDGYLLQDFSKLSLKSSVD</sequence>
<feature type="signal peptide" evidence="4">
    <location>
        <begin position="1"/>
        <end position="25"/>
    </location>
</feature>